<dbReference type="eggNOG" id="COG0204">
    <property type="taxonomic scope" value="Bacteria"/>
</dbReference>
<protein>
    <submittedName>
        <fullName evidence="8">1-acyl-sn-glycerol-3-phosphate acyltransferase</fullName>
    </submittedName>
</protein>
<evidence type="ECO:0000256" key="1">
    <source>
        <dbReference type="ARBA" id="ARBA00005189"/>
    </source>
</evidence>
<keyword evidence="4" id="KW-0443">Lipid metabolism</keyword>
<comment type="pathway">
    <text evidence="1">Lipid metabolism.</text>
</comment>
<dbReference type="EMBL" id="CP007711">
    <property type="protein sequence ID" value="AIV03923.1"/>
    <property type="molecule type" value="Genomic_DNA"/>
</dbReference>
<dbReference type="InterPro" id="IPR002123">
    <property type="entry name" value="Plipid/glycerol_acylTrfase"/>
</dbReference>
<keyword evidence="9" id="KW-1185">Reference proteome</keyword>
<keyword evidence="6" id="KW-0472">Membrane</keyword>
<keyword evidence="6" id="KW-1133">Transmembrane helix</keyword>
<dbReference type="PANTHER" id="PTHR10434:SF64">
    <property type="entry name" value="1-ACYL-SN-GLYCEROL-3-PHOSPHATE ACYLTRANSFERASE-RELATED"/>
    <property type="match status" value="1"/>
</dbReference>
<reference evidence="8 9" key="1">
    <citation type="journal article" date="2014" name="PLoS ONE">
        <title>An emerging Mycoplasma associated with trichomoniasis, vaginal infection and disease.</title>
        <authorList>
            <consortium name="Vaginal Microbiome Consortium"/>
            <person name="Fettweis J.M."/>
            <person name="Serrano M.G."/>
            <person name="Huang B."/>
            <person name="Brooks J.P."/>
            <person name="Glascock A.L."/>
            <person name="Sheth N.U."/>
            <person name="Strauss J.F.III."/>
            <person name="Jefferson K.K."/>
            <person name="Buck G.A."/>
        </authorList>
    </citation>
    <scope>NUCLEOTIDE SEQUENCE [LARGE SCALE GENOMIC DNA]</scope>
    <source>
        <strain evidence="8 9">VCU_M1</strain>
    </source>
</reference>
<dbReference type="GO" id="GO:0003841">
    <property type="term" value="F:1-acylglycerol-3-phosphate O-acyltransferase activity"/>
    <property type="evidence" value="ECO:0007669"/>
    <property type="project" value="TreeGrafter"/>
</dbReference>
<evidence type="ECO:0000256" key="5">
    <source>
        <dbReference type="ARBA" id="ARBA00023315"/>
    </source>
</evidence>
<dbReference type="KEGG" id="mgj:MGM1_5650"/>
<accession>A0A097STJ6</accession>
<keyword evidence="3" id="KW-0808">Transferase</keyword>
<dbReference type="CDD" id="cd07989">
    <property type="entry name" value="LPLAT_AGPAT-like"/>
    <property type="match status" value="1"/>
</dbReference>
<feature type="transmembrane region" description="Helical" evidence="6">
    <location>
        <begin position="6"/>
        <end position="25"/>
    </location>
</feature>
<dbReference type="AlphaFoldDB" id="A0A097STJ6"/>
<dbReference type="GO" id="GO:0006654">
    <property type="term" value="P:phosphatidic acid biosynthetic process"/>
    <property type="evidence" value="ECO:0007669"/>
    <property type="project" value="TreeGrafter"/>
</dbReference>
<proteinExistence type="predicted"/>
<evidence type="ECO:0000259" key="7">
    <source>
        <dbReference type="SMART" id="SM00563"/>
    </source>
</evidence>
<dbReference type="PANTHER" id="PTHR10434">
    <property type="entry name" value="1-ACYL-SN-GLYCEROL-3-PHOSPHATE ACYLTRANSFERASE"/>
    <property type="match status" value="1"/>
</dbReference>
<evidence type="ECO:0000256" key="4">
    <source>
        <dbReference type="ARBA" id="ARBA00023098"/>
    </source>
</evidence>
<dbReference type="SUPFAM" id="SSF69593">
    <property type="entry name" value="Glycerol-3-phosphate (1)-acyltransferase"/>
    <property type="match status" value="1"/>
</dbReference>
<dbReference type="Proteomes" id="UP000030066">
    <property type="component" value="Chromosome"/>
</dbReference>
<evidence type="ECO:0000313" key="9">
    <source>
        <dbReference type="Proteomes" id="UP000030066"/>
    </source>
</evidence>
<dbReference type="Pfam" id="PF01553">
    <property type="entry name" value="Acyltransferase"/>
    <property type="match status" value="1"/>
</dbReference>
<keyword evidence="6" id="KW-0812">Transmembrane</keyword>
<evidence type="ECO:0000256" key="6">
    <source>
        <dbReference type="SAM" id="Phobius"/>
    </source>
</evidence>
<gene>
    <name evidence="8" type="primary">plsC</name>
    <name evidence="8" type="ORF">MGM1_5650</name>
</gene>
<name>A0A097STJ6_9BACT</name>
<evidence type="ECO:0000256" key="3">
    <source>
        <dbReference type="ARBA" id="ARBA00022679"/>
    </source>
</evidence>
<sequence length="280" mass="33280">MKYIKLFFFYLILPLAVLLFFYRVWRIKSKAKKYVIDPNVFTMEDRYYWVYKLIKLGLFIKRIKIDSSGFQQGISKPSLYVANHKSNLDPLIIYILMYKYRNLPFFRFISKIENKRSFYYQAFQLVDTIFIDRSDIRNILKIYDEEIKMNSDQRSIVLFIEGKRIFDVSKLGDFMPGSLRIAYNNHVPVIPLVLYGAHSSSSGDESKAKNKYHHVVATYLKPIKPSQFISLSTTNLVNQIYDVMNNEYQRIYKICGNDGVKDVNRVYQEVDKLTYRDMQK</sequence>
<keyword evidence="2" id="KW-0444">Lipid biosynthesis</keyword>
<feature type="domain" description="Phospholipid/glycerol acyltransferase" evidence="7">
    <location>
        <begin position="78"/>
        <end position="197"/>
    </location>
</feature>
<evidence type="ECO:0000313" key="8">
    <source>
        <dbReference type="EMBL" id="AIV03923.1"/>
    </source>
</evidence>
<keyword evidence="5 8" id="KW-0012">Acyltransferase</keyword>
<evidence type="ECO:0000256" key="2">
    <source>
        <dbReference type="ARBA" id="ARBA00022516"/>
    </source>
</evidence>
<dbReference type="STRING" id="1318617.MGM1_5650"/>
<organism evidence="8 9">
    <name type="scientific">Candidatus Malacoplasma girerdii</name>
    <dbReference type="NCBI Taxonomy" id="1318617"/>
    <lineage>
        <taxon>Bacteria</taxon>
        <taxon>Bacillati</taxon>
        <taxon>Mycoplasmatota</taxon>
        <taxon>Mycoplasmoidales</taxon>
        <taxon>Mycoplasmoidaceae</taxon>
        <taxon>Malacoplasma</taxon>
    </lineage>
</organism>
<dbReference type="HOGENOM" id="CLU_027938_6_1_14"/>
<dbReference type="SMART" id="SM00563">
    <property type="entry name" value="PlsC"/>
    <property type="match status" value="1"/>
</dbReference>